<dbReference type="EMBL" id="BAABFT010000007">
    <property type="protein sequence ID" value="GAA4326891.1"/>
    <property type="molecule type" value="Genomic_DNA"/>
</dbReference>
<evidence type="ECO:0000256" key="1">
    <source>
        <dbReference type="SAM" id="Phobius"/>
    </source>
</evidence>
<sequence length="155" mass="16993">MQSMILNIFNGLAIVATAVVFGTDVFFAVVGRKAVAKSKDGSIADLIGHFHEIADQRMPVFGVLAIITILMQVVLNGLSTLHGQFSVLSLIALLTHLMIYVKISKPINKIMVEGIKFGRMIGNIRELQQRWDSVIYLRAGVLLIALTGSILINYL</sequence>
<proteinExistence type="predicted"/>
<reference evidence="3" key="1">
    <citation type="journal article" date="2019" name="Int. J. Syst. Evol. Microbiol.">
        <title>The Global Catalogue of Microorganisms (GCM) 10K type strain sequencing project: providing services to taxonomists for standard genome sequencing and annotation.</title>
        <authorList>
            <consortium name="The Broad Institute Genomics Platform"/>
            <consortium name="The Broad Institute Genome Sequencing Center for Infectious Disease"/>
            <person name="Wu L."/>
            <person name="Ma J."/>
        </authorList>
    </citation>
    <scope>NUCLEOTIDE SEQUENCE [LARGE SCALE GENOMIC DNA]</scope>
    <source>
        <strain evidence="3">JCM 17705</strain>
    </source>
</reference>
<keyword evidence="1" id="KW-1133">Transmembrane helix</keyword>
<gene>
    <name evidence="2" type="ORF">GCM10023149_29990</name>
</gene>
<feature type="transmembrane region" description="Helical" evidence="1">
    <location>
        <begin position="135"/>
        <end position="154"/>
    </location>
</feature>
<feature type="transmembrane region" description="Helical" evidence="1">
    <location>
        <begin position="58"/>
        <end position="75"/>
    </location>
</feature>
<comment type="caution">
    <text evidence="2">The sequence shown here is derived from an EMBL/GenBank/DDBJ whole genome shotgun (WGS) entry which is preliminary data.</text>
</comment>
<evidence type="ECO:0000313" key="2">
    <source>
        <dbReference type="EMBL" id="GAA4326891.1"/>
    </source>
</evidence>
<accession>A0ABP8GM41</accession>
<feature type="transmembrane region" description="Helical" evidence="1">
    <location>
        <begin position="81"/>
        <end position="101"/>
    </location>
</feature>
<dbReference type="Proteomes" id="UP001500582">
    <property type="component" value="Unassembled WGS sequence"/>
</dbReference>
<keyword evidence="3" id="KW-1185">Reference proteome</keyword>
<evidence type="ECO:0000313" key="3">
    <source>
        <dbReference type="Proteomes" id="UP001500582"/>
    </source>
</evidence>
<keyword evidence="1" id="KW-0812">Transmembrane</keyword>
<protein>
    <submittedName>
        <fullName evidence="2">DUF1772 domain-containing protein</fullName>
    </submittedName>
</protein>
<dbReference type="RefSeq" id="WP_345211928.1">
    <property type="nucleotide sequence ID" value="NZ_BAABFT010000007.1"/>
</dbReference>
<feature type="transmembrane region" description="Helical" evidence="1">
    <location>
        <begin position="6"/>
        <end position="30"/>
    </location>
</feature>
<name>A0ABP8GM41_9SPHI</name>
<keyword evidence="1" id="KW-0472">Membrane</keyword>
<organism evidence="2 3">
    <name type="scientific">Mucilaginibacter gynuensis</name>
    <dbReference type="NCBI Taxonomy" id="1302236"/>
    <lineage>
        <taxon>Bacteria</taxon>
        <taxon>Pseudomonadati</taxon>
        <taxon>Bacteroidota</taxon>
        <taxon>Sphingobacteriia</taxon>
        <taxon>Sphingobacteriales</taxon>
        <taxon>Sphingobacteriaceae</taxon>
        <taxon>Mucilaginibacter</taxon>
    </lineage>
</organism>